<dbReference type="InterPro" id="IPR042101">
    <property type="entry name" value="SRP54_N_sf"/>
</dbReference>
<dbReference type="Proteomes" id="UP000662818">
    <property type="component" value="Chromosome"/>
</dbReference>
<feature type="domain" description="SRP54-type proteins GTP-binding" evidence="11">
    <location>
        <begin position="321"/>
        <end position="334"/>
    </location>
</feature>
<dbReference type="Pfam" id="PF02978">
    <property type="entry name" value="SRP_SPB"/>
    <property type="match status" value="1"/>
</dbReference>
<feature type="binding site" evidence="9">
    <location>
        <begin position="242"/>
        <end position="246"/>
    </location>
    <ligand>
        <name>GTP</name>
        <dbReference type="ChEBI" id="CHEBI:37565"/>
    </ligand>
</feature>
<dbReference type="Gene3D" id="3.40.50.300">
    <property type="entry name" value="P-loop containing nucleotide triphosphate hydrolases"/>
    <property type="match status" value="1"/>
</dbReference>
<evidence type="ECO:0000313" key="12">
    <source>
        <dbReference type="EMBL" id="QSR27341.1"/>
    </source>
</evidence>
<feature type="compositionally biased region" description="Polar residues" evidence="10">
    <location>
        <begin position="1"/>
        <end position="16"/>
    </location>
</feature>
<keyword evidence="2 9" id="KW-0547">Nucleotide-binding</keyword>
<dbReference type="Pfam" id="PF00448">
    <property type="entry name" value="SRP54"/>
    <property type="match status" value="1"/>
</dbReference>
<evidence type="ECO:0000256" key="4">
    <source>
        <dbReference type="ARBA" id="ARBA00022884"/>
    </source>
</evidence>
<reference evidence="12 13" key="1">
    <citation type="submission" date="2017-06" db="EMBL/GenBank/DDBJ databases">
        <title>Complete Genome Sequence of the Soil Carbazole-Degrading Bacterium Nocardioides aromaticivorans IC177.</title>
        <authorList>
            <person name="Vejarano F."/>
            <person name="Suzuki-Minakuchi C."/>
            <person name="Ohtsubo Y."/>
            <person name="Tsuda M."/>
            <person name="Okada K."/>
            <person name="Nojiri H."/>
        </authorList>
    </citation>
    <scope>NUCLEOTIDE SEQUENCE [LARGE SCALE GENOMIC DNA]</scope>
    <source>
        <strain evidence="12 13">IC177</strain>
    </source>
</reference>
<evidence type="ECO:0000313" key="13">
    <source>
        <dbReference type="Proteomes" id="UP000662818"/>
    </source>
</evidence>
<comment type="catalytic activity">
    <reaction evidence="8 9">
        <text>GTP + H2O = GDP + phosphate + H(+)</text>
        <dbReference type="Rhea" id="RHEA:19669"/>
        <dbReference type="ChEBI" id="CHEBI:15377"/>
        <dbReference type="ChEBI" id="CHEBI:15378"/>
        <dbReference type="ChEBI" id="CHEBI:37565"/>
        <dbReference type="ChEBI" id="CHEBI:43474"/>
        <dbReference type="ChEBI" id="CHEBI:58189"/>
        <dbReference type="EC" id="3.6.5.4"/>
    </reaction>
</comment>
<dbReference type="InterPro" id="IPR027417">
    <property type="entry name" value="P-loop_NTPase"/>
</dbReference>
<organism evidence="12 13">
    <name type="scientific">Nocardioides aromaticivorans</name>
    <dbReference type="NCBI Taxonomy" id="200618"/>
    <lineage>
        <taxon>Bacteria</taxon>
        <taxon>Bacillati</taxon>
        <taxon>Actinomycetota</taxon>
        <taxon>Actinomycetes</taxon>
        <taxon>Propionibacteriales</taxon>
        <taxon>Nocardioidaceae</taxon>
        <taxon>Nocardioides</taxon>
    </lineage>
</organism>
<protein>
    <recommendedName>
        <fullName evidence="9">Signal recognition particle protein</fullName>
        <ecNumber evidence="9">3.6.5.4</ecNumber>
    </recommendedName>
    <alternativeName>
        <fullName evidence="9">Fifty-four homolog</fullName>
    </alternativeName>
</protein>
<dbReference type="InterPro" id="IPR013822">
    <property type="entry name" value="Signal_recog_particl_SRP54_hlx"/>
</dbReference>
<dbReference type="InterPro" id="IPR000897">
    <property type="entry name" value="SRP54_GTPase_dom"/>
</dbReference>
<feature type="region of interest" description="Disordered" evidence="10">
    <location>
        <begin position="1"/>
        <end position="24"/>
    </location>
</feature>
<dbReference type="SMART" id="SM00382">
    <property type="entry name" value="AAA"/>
    <property type="match status" value="1"/>
</dbReference>
<evidence type="ECO:0000259" key="11">
    <source>
        <dbReference type="PROSITE" id="PS00300"/>
    </source>
</evidence>
<dbReference type="EMBL" id="CP022295">
    <property type="protein sequence ID" value="QSR27341.1"/>
    <property type="molecule type" value="Genomic_DNA"/>
</dbReference>
<dbReference type="HAMAP" id="MF_00306">
    <property type="entry name" value="SRP54"/>
    <property type="match status" value="1"/>
</dbReference>
<comment type="subcellular location">
    <subcellularLocation>
        <location evidence="9">Cytoplasm</location>
    </subcellularLocation>
    <text evidence="9">The SRP-RNC complex is targeted to the cytoplasmic membrane.</text>
</comment>
<feature type="compositionally biased region" description="Basic residues" evidence="10">
    <location>
        <begin position="504"/>
        <end position="519"/>
    </location>
</feature>
<dbReference type="InterPro" id="IPR022941">
    <property type="entry name" value="SRP54"/>
</dbReference>
<dbReference type="InterPro" id="IPR003593">
    <property type="entry name" value="AAA+_ATPase"/>
</dbReference>
<evidence type="ECO:0000256" key="3">
    <source>
        <dbReference type="ARBA" id="ARBA00022801"/>
    </source>
</evidence>
<dbReference type="CDD" id="cd18539">
    <property type="entry name" value="SRP_G"/>
    <property type="match status" value="1"/>
</dbReference>
<feature type="region of interest" description="Disordered" evidence="10">
    <location>
        <begin position="493"/>
        <end position="549"/>
    </location>
</feature>
<evidence type="ECO:0000256" key="2">
    <source>
        <dbReference type="ARBA" id="ARBA00022741"/>
    </source>
</evidence>
<evidence type="ECO:0000256" key="7">
    <source>
        <dbReference type="ARBA" id="ARBA00023274"/>
    </source>
</evidence>
<evidence type="ECO:0000256" key="1">
    <source>
        <dbReference type="ARBA" id="ARBA00005450"/>
    </source>
</evidence>
<dbReference type="SUPFAM" id="SSF52540">
    <property type="entry name" value="P-loop containing nucleoside triphosphate hydrolases"/>
    <property type="match status" value="1"/>
</dbReference>
<evidence type="ECO:0000256" key="6">
    <source>
        <dbReference type="ARBA" id="ARBA00023135"/>
    </source>
</evidence>
<dbReference type="InterPro" id="IPR036891">
    <property type="entry name" value="Signal_recog_part_SRP54_M_sf"/>
</dbReference>
<keyword evidence="3 9" id="KW-0378">Hydrolase</keyword>
<dbReference type="Pfam" id="PF02881">
    <property type="entry name" value="SRP54_N"/>
    <property type="match status" value="1"/>
</dbReference>
<evidence type="ECO:0000256" key="8">
    <source>
        <dbReference type="ARBA" id="ARBA00048027"/>
    </source>
</evidence>
<dbReference type="EC" id="3.6.5.4" evidence="9"/>
<keyword evidence="5 9" id="KW-0342">GTP-binding</keyword>
<dbReference type="PANTHER" id="PTHR11564:SF5">
    <property type="entry name" value="SIGNAL RECOGNITION PARTICLE SUBUNIT SRP54"/>
    <property type="match status" value="1"/>
</dbReference>
<feature type="compositionally biased region" description="Gly residues" evidence="10">
    <location>
        <begin position="493"/>
        <end position="502"/>
    </location>
</feature>
<feature type="compositionally biased region" description="Low complexity" evidence="10">
    <location>
        <begin position="525"/>
        <end position="536"/>
    </location>
</feature>
<dbReference type="Gene3D" id="1.10.260.30">
    <property type="entry name" value="Signal recognition particle, SRP54 subunit, M-domain"/>
    <property type="match status" value="1"/>
</dbReference>
<keyword evidence="7 9" id="KW-0687">Ribonucleoprotein</keyword>
<feature type="binding site" evidence="9">
    <location>
        <begin position="300"/>
        <end position="303"/>
    </location>
    <ligand>
        <name>GTP</name>
        <dbReference type="ChEBI" id="CHEBI:37565"/>
    </ligand>
</feature>
<dbReference type="SMART" id="SM00963">
    <property type="entry name" value="SRP54_N"/>
    <property type="match status" value="1"/>
</dbReference>
<comment type="subunit">
    <text evidence="9">Part of the signal recognition particle protein translocation system, which is composed of SRP and FtsY.</text>
</comment>
<accession>A0ABX7PN39</accession>
<dbReference type="NCBIfam" id="TIGR00959">
    <property type="entry name" value="ffh"/>
    <property type="match status" value="1"/>
</dbReference>
<proteinExistence type="inferred from homology"/>
<dbReference type="SUPFAM" id="SSF47446">
    <property type="entry name" value="Signal peptide-binding domain"/>
    <property type="match status" value="1"/>
</dbReference>
<evidence type="ECO:0000256" key="5">
    <source>
        <dbReference type="ARBA" id="ARBA00023134"/>
    </source>
</evidence>
<keyword evidence="6 9" id="KW-0733">Signal recognition particle</keyword>
<dbReference type="InterPro" id="IPR004125">
    <property type="entry name" value="Signal_recog_particle_SRP54_M"/>
</dbReference>
<comment type="domain">
    <text evidence="9">Composed of three domains: the N-terminal N domain, which is responsible for interactions with the ribosome, the central G domain, which binds GTP, and the C-terminal M domain, which binds the RNA and the signal sequence of the RNC.</text>
</comment>
<evidence type="ECO:0000256" key="10">
    <source>
        <dbReference type="SAM" id="MobiDB-lite"/>
    </source>
</evidence>
<name>A0ABX7PN39_9ACTN</name>
<gene>
    <name evidence="9" type="primary">ffh</name>
    <name evidence="12" type="ORF">CFH99_17100</name>
</gene>
<dbReference type="InterPro" id="IPR004780">
    <property type="entry name" value="SRP"/>
</dbReference>
<dbReference type="PROSITE" id="PS00300">
    <property type="entry name" value="SRP54"/>
    <property type="match status" value="1"/>
</dbReference>
<dbReference type="PANTHER" id="PTHR11564">
    <property type="entry name" value="SIGNAL RECOGNITION PARTICLE 54K PROTEIN SRP54"/>
    <property type="match status" value="1"/>
</dbReference>
<dbReference type="Gene3D" id="1.20.120.140">
    <property type="entry name" value="Signal recognition particle SRP54, nucleotide-binding domain"/>
    <property type="match status" value="1"/>
</dbReference>
<keyword evidence="4 9" id="KW-0694">RNA-binding</keyword>
<keyword evidence="13" id="KW-1185">Reference proteome</keyword>
<comment type="function">
    <text evidence="9">Involved in targeting and insertion of nascent membrane proteins into the cytoplasmic membrane. Binds to the hydrophobic signal sequence of the ribosome-nascent chain (RNC) as it emerges from the ribosomes. The SRP-RNC complex is then targeted to the cytoplasmic membrane where it interacts with the SRP receptor FtsY.</text>
</comment>
<dbReference type="SMART" id="SM00962">
    <property type="entry name" value="SRP54"/>
    <property type="match status" value="1"/>
</dbReference>
<evidence type="ECO:0000256" key="9">
    <source>
        <dbReference type="HAMAP-Rule" id="MF_00306"/>
    </source>
</evidence>
<keyword evidence="9" id="KW-0963">Cytoplasm</keyword>
<feature type="binding site" evidence="9">
    <location>
        <begin position="157"/>
        <end position="164"/>
    </location>
    <ligand>
        <name>GTP</name>
        <dbReference type="ChEBI" id="CHEBI:37565"/>
    </ligand>
</feature>
<comment type="similarity">
    <text evidence="1 9">Belongs to the GTP-binding SRP family. SRP54 subfamily.</text>
</comment>
<sequence length="572" mass="61178">MALPTTAQAPSASAVPSNVHRRRQARGPWRLRSVFEDLTSTDDSDEDATLLFATLSDRLSATFKNLRGKGRLSEADIDATAREIRIALLEADVALPVVKDFVAAVKERARGEEVSQALNPAQQVVKIVNEELIEILGGETRRLRYAKTGPTVIMLAGLQGAGKTTLAAKLALWLKDQGKAPLLVACDLQRPNAVQQLQVNGEKVGVPVFAPEPGNGTGDPVSVAKASIEEAKRKLHDVVIVDTAGRLGVDAEMMAQAAGIRDAVQPDEVLFVVDAMIGQDALTTAQAFLDGVGYDGVVLTKLDGDARGGAALSIRQVTGRPVMFASTGEKLTDFDVFHPDRMASRILDMGDVLTLIEQAEKAFDQEEALRAAEKLTGGDFTLDDFLAQMQQLKKLGSMTSILKMLPGMGQIRDQIENFDEREIDRVEAIIRSMTPAERANPKIIDGSRRSRIAKGSGRTVSDVNGLVDRFFEARKMMMQMARGGGMPGMPGMPGMGGPGGGKRVSAKQKAKQGKGKGARKSGNPAKAAQEAAAAKAKAAEAKPNPFGIGQDIDYEAAAENLQLPKDFSKFLK</sequence>